<protein>
    <submittedName>
        <fullName evidence="4">Putative TetR family transcriptional regulator</fullName>
    </submittedName>
</protein>
<dbReference type="EMBL" id="BAEG01000083">
    <property type="protein sequence ID" value="GAB15154.1"/>
    <property type="molecule type" value="Genomic_DNA"/>
</dbReference>
<keyword evidence="5" id="KW-1185">Reference proteome</keyword>
<dbReference type="Proteomes" id="UP000003828">
    <property type="component" value="Unassembled WGS sequence"/>
</dbReference>
<feature type="domain" description="HTH tetR-type" evidence="3">
    <location>
        <begin position="15"/>
        <end position="73"/>
    </location>
</feature>
<organism evidence="4 5">
    <name type="scientific">Arthrobacter globiformis (strain ATCC 8010 / DSM 20124 / JCM 1332 / NBRC 12137 / NCIMB 8907 / NRRL B-2979 / 168)</name>
    <dbReference type="NCBI Taxonomy" id="1077972"/>
    <lineage>
        <taxon>Bacteria</taxon>
        <taxon>Bacillati</taxon>
        <taxon>Actinomycetota</taxon>
        <taxon>Actinomycetes</taxon>
        <taxon>Micrococcales</taxon>
        <taxon>Micrococcaceae</taxon>
        <taxon>Arthrobacter</taxon>
    </lineage>
</organism>
<feature type="DNA-binding region" description="H-T-H motif" evidence="2">
    <location>
        <begin position="36"/>
        <end position="55"/>
    </location>
</feature>
<dbReference type="InterPro" id="IPR009057">
    <property type="entry name" value="Homeodomain-like_sf"/>
</dbReference>
<dbReference type="InterPro" id="IPR001647">
    <property type="entry name" value="HTH_TetR"/>
</dbReference>
<sequence length="202" mass="21815">MLVSNPASGLRPDTLRSRTLLVNAAGALFGAGTAASMADVAAEAGISTATAYRHFASVDEVLAAYRFEVGRELLTFSAAQEAHGHELLELVCRKWVELVVQHGGSMVHTRSAEGYLARMRDSAYYLTVQADALARPLDEVTRVLGVEGQGDEALFLWNLFFDPREIFDLIESLGLTPDQASERLVRTFTAALTGWAAAKALS</sequence>
<dbReference type="PROSITE" id="PS50977">
    <property type="entry name" value="HTH_TETR_2"/>
    <property type="match status" value="1"/>
</dbReference>
<dbReference type="AlphaFoldDB" id="H0QQQ3"/>
<evidence type="ECO:0000313" key="5">
    <source>
        <dbReference type="Proteomes" id="UP000003828"/>
    </source>
</evidence>
<dbReference type="Gene3D" id="1.10.357.10">
    <property type="entry name" value="Tetracycline Repressor, domain 2"/>
    <property type="match status" value="1"/>
</dbReference>
<dbReference type="eggNOG" id="COG1309">
    <property type="taxonomic scope" value="Bacteria"/>
</dbReference>
<comment type="caution">
    <text evidence="4">The sequence shown here is derived from an EMBL/GenBank/DDBJ whole genome shotgun (WGS) entry which is preliminary data.</text>
</comment>
<dbReference type="STRING" id="1077972.ARGLB_083_00410"/>
<dbReference type="SUPFAM" id="SSF46689">
    <property type="entry name" value="Homeodomain-like"/>
    <property type="match status" value="1"/>
</dbReference>
<dbReference type="OrthoDB" id="3210012at2"/>
<keyword evidence="1 2" id="KW-0238">DNA-binding</keyword>
<dbReference type="RefSeq" id="WP_003804418.1">
    <property type="nucleotide sequence ID" value="NZ_BAEG01000083.1"/>
</dbReference>
<evidence type="ECO:0000313" key="4">
    <source>
        <dbReference type="EMBL" id="GAB15154.1"/>
    </source>
</evidence>
<dbReference type="Pfam" id="PF00440">
    <property type="entry name" value="TetR_N"/>
    <property type="match status" value="1"/>
</dbReference>
<proteinExistence type="predicted"/>
<name>H0QQQ3_ARTG1</name>
<evidence type="ECO:0000259" key="3">
    <source>
        <dbReference type="PROSITE" id="PS50977"/>
    </source>
</evidence>
<evidence type="ECO:0000256" key="2">
    <source>
        <dbReference type="PROSITE-ProRule" id="PRU00335"/>
    </source>
</evidence>
<reference evidence="4 5" key="1">
    <citation type="submission" date="2011-12" db="EMBL/GenBank/DDBJ databases">
        <title>Whole genome shotgun sequence of Arthrobacter globiformis NBRC 12137.</title>
        <authorList>
            <person name="Miyazawa S."/>
            <person name="Hosoyama A."/>
            <person name="Tsuchikane K."/>
            <person name="Katsumata H."/>
            <person name="Yamazaki S."/>
            <person name="Fujita N."/>
        </authorList>
    </citation>
    <scope>NUCLEOTIDE SEQUENCE [LARGE SCALE GENOMIC DNA]</scope>
    <source>
        <strain evidence="4 5">NBRC 12137</strain>
    </source>
</reference>
<gene>
    <name evidence="4" type="ORF">ARGLB_083_00410</name>
</gene>
<accession>H0QQQ3</accession>
<evidence type="ECO:0000256" key="1">
    <source>
        <dbReference type="ARBA" id="ARBA00023125"/>
    </source>
</evidence>
<dbReference type="GO" id="GO:0003677">
    <property type="term" value="F:DNA binding"/>
    <property type="evidence" value="ECO:0007669"/>
    <property type="project" value="UniProtKB-UniRule"/>
</dbReference>